<evidence type="ECO:0000259" key="9">
    <source>
        <dbReference type="PROSITE" id="PS50109"/>
    </source>
</evidence>
<dbReference type="InterPro" id="IPR013656">
    <property type="entry name" value="PAS_4"/>
</dbReference>
<keyword evidence="7" id="KW-0902">Two-component regulatory system</keyword>
<dbReference type="GO" id="GO:0000155">
    <property type="term" value="F:phosphorelay sensor kinase activity"/>
    <property type="evidence" value="ECO:0007669"/>
    <property type="project" value="InterPro"/>
</dbReference>
<evidence type="ECO:0000256" key="2">
    <source>
        <dbReference type="ARBA" id="ARBA00004236"/>
    </source>
</evidence>
<keyword evidence="5" id="KW-0808">Transferase</keyword>
<dbReference type="InterPro" id="IPR052162">
    <property type="entry name" value="Sensor_kinase/Photoreceptor"/>
</dbReference>
<dbReference type="SMART" id="SM00387">
    <property type="entry name" value="HATPase_c"/>
    <property type="match status" value="1"/>
</dbReference>
<dbReference type="GO" id="GO:0005886">
    <property type="term" value="C:plasma membrane"/>
    <property type="evidence" value="ECO:0007669"/>
    <property type="project" value="UniProtKB-SubCell"/>
</dbReference>
<dbReference type="PROSITE" id="PS50109">
    <property type="entry name" value="HIS_KIN"/>
    <property type="match status" value="1"/>
</dbReference>
<feature type="domain" description="PAC" evidence="11">
    <location>
        <begin position="1057"/>
        <end position="1109"/>
    </location>
</feature>
<dbReference type="InterPro" id="IPR029016">
    <property type="entry name" value="GAF-like_dom_sf"/>
</dbReference>
<dbReference type="SMART" id="SM00388">
    <property type="entry name" value="HisKA"/>
    <property type="match status" value="1"/>
</dbReference>
<dbReference type="Pfam" id="PF02518">
    <property type="entry name" value="HATPase_c"/>
    <property type="match status" value="1"/>
</dbReference>
<dbReference type="EC" id="2.7.13.3" evidence="3"/>
<feature type="domain" description="PAS" evidence="10">
    <location>
        <begin position="856"/>
        <end position="912"/>
    </location>
</feature>
<dbReference type="CDD" id="cd00082">
    <property type="entry name" value="HisKA"/>
    <property type="match status" value="1"/>
</dbReference>
<dbReference type="PANTHER" id="PTHR43304:SF1">
    <property type="entry name" value="PAC DOMAIN-CONTAINING PROTEIN"/>
    <property type="match status" value="1"/>
</dbReference>
<feature type="domain" description="PAS" evidence="10">
    <location>
        <begin position="447"/>
        <end position="490"/>
    </location>
</feature>
<dbReference type="PRINTS" id="PR00344">
    <property type="entry name" value="BCTRLSENSOR"/>
</dbReference>
<feature type="domain" description="Histidine kinase" evidence="9">
    <location>
        <begin position="1134"/>
        <end position="1342"/>
    </location>
</feature>
<evidence type="ECO:0000259" key="11">
    <source>
        <dbReference type="PROSITE" id="PS50113"/>
    </source>
</evidence>
<feature type="coiled-coil region" evidence="8">
    <location>
        <begin position="1100"/>
        <end position="1127"/>
    </location>
</feature>
<evidence type="ECO:0000313" key="13">
    <source>
        <dbReference type="Proteomes" id="UP000623608"/>
    </source>
</evidence>
<evidence type="ECO:0000256" key="7">
    <source>
        <dbReference type="ARBA" id="ARBA00023012"/>
    </source>
</evidence>
<dbReference type="PANTHER" id="PTHR43304">
    <property type="entry name" value="PHYTOCHROME-LIKE PROTEIN CPH1"/>
    <property type="match status" value="1"/>
</dbReference>
<keyword evidence="13" id="KW-1185">Reference proteome</keyword>
<dbReference type="EMBL" id="BOMY01000046">
    <property type="protein sequence ID" value="GIF24631.1"/>
    <property type="molecule type" value="Genomic_DNA"/>
</dbReference>
<dbReference type="Pfam" id="PF00989">
    <property type="entry name" value="PAS"/>
    <property type="match status" value="1"/>
</dbReference>
<keyword evidence="4" id="KW-0597">Phosphoprotein</keyword>
<accession>A0A919NT00</accession>
<dbReference type="InterPro" id="IPR003594">
    <property type="entry name" value="HATPase_dom"/>
</dbReference>
<dbReference type="InterPro" id="IPR036890">
    <property type="entry name" value="HATPase_C_sf"/>
</dbReference>
<dbReference type="Proteomes" id="UP000623608">
    <property type="component" value="Unassembled WGS sequence"/>
</dbReference>
<feature type="domain" description="PAC" evidence="11">
    <location>
        <begin position="807"/>
        <end position="859"/>
    </location>
</feature>
<feature type="domain" description="PAS" evidence="10">
    <location>
        <begin position="983"/>
        <end position="1053"/>
    </location>
</feature>
<evidence type="ECO:0000256" key="1">
    <source>
        <dbReference type="ARBA" id="ARBA00000085"/>
    </source>
</evidence>
<evidence type="ECO:0000256" key="3">
    <source>
        <dbReference type="ARBA" id="ARBA00012438"/>
    </source>
</evidence>
<dbReference type="InterPro" id="IPR000014">
    <property type="entry name" value="PAS"/>
</dbReference>
<dbReference type="Pfam" id="PF13185">
    <property type="entry name" value="GAF_2"/>
    <property type="match status" value="2"/>
</dbReference>
<sequence length="1349" mass="144454">MSVGFLQRESLLAEAFVRSPLAKVVITLETGALGVVVEANAAFGRLVGRERHEVIGTSWATLCADESPLPGADEDLIVCTLLRADGTPVPVSCGLVTVKDDAGTAYAFAEVTESRDADREAEQLRITIGVQREITAVARDRDAVLRLIADRTLQVVPSGDTCVVQELDADAGVLRSVAGSGRLGDVDLPPRPMDASLSGIAITTGRTVRCDDTETDPRADPGLGRAMDIRSVVLTPLFDVDGAPLGVLLVASRQTSAFDDSDERLLTLLGHAVSGALHHAAVAADNFALLDQTQAAVRALATEQEATLAAVEQLVQSERRFASVFEHGPIAKIVVGLRGEDRGRIMHANPAFHDIFGRPTTGPGRMRMADLVIDERAGVLEERLADLAEGRDRGGQSEVELRRADGRPVTVSAHTSVIDDEGRPQVAVIQFLDVTAAREAQAALTRSEEQFRTAFDGSPIGMFIADEHGRIRQASPAAVALTGRTADEMVELSAAEPIPEESWPPAGVAVERNIERPDGTGVWTRSTVSLIPGPDQSSWRLIQVQDISAERAAADLAHRRLERLRATLDLQRAVTAVAADRDATVRVIADRALEVFEAADAAGVVLVEGAQLRCVAASGSLAAVTGGVIPATGSFTALALANGGTAACPDTSTDDRVDGEACARLGIHAAITAALHADNRVIGSLTVTSNRAHGFDDTDEQHLALLADSLSAALRHADDAARNAALLAERTEALAALQLSETRFRLTFDNSPLGVALVSLDPDSRGRYLAVNPAMSEITGYRADELTAMTYRDLFADEVGENPDVPARVECRYRHRDGHDVWVALSSAVVRDDAGRDLYVVNQVEDISRRREAEIELRRQARLLELIPAAVIVRDLDGIIRWWNAGATELYGWPASEAAGQSTHRLLDTVFPTGTGVDELRQRLLTDGHWSGQLEHRTAAGGTVTVASQWVLHQPDGRSDAQVLEINADVTAARAAERALAESEQRFRAQFTNAAIGQVICEIDGTMLAVNPAYSRLVGRPAADLIGHTDRGMVHPDDTVGRADRIAELLTGQADFYTVEGRLQHATGRWIDVEATISLVRDPGGKPEYIIAVITDISDRRTAERAHDRAAEELAERNDELEAAEQLRFDIVGMLGHEIGNPLSSIRGYAEVLVDDWEILGDERRVRAIDAISRQADRLDQIVRAVLAMVTIDTGDLNPDRHELSLHDEIRRAFAATGDDRLTVAGADAQVLANSGHLQQILVNLLTNAAKYAGGVTAVRVTADGGQIEVHIVDDGPGVPEEFRGRLFERLTRAARDATAVRGTGLGLYIVRGLAQANHGDIRYEPGPAGGSIFVLSLEAAGSARGLGL</sequence>
<organism evidence="12 13">
    <name type="scientific">Paractinoplanes tereljensis</name>
    <dbReference type="NCBI Taxonomy" id="571912"/>
    <lineage>
        <taxon>Bacteria</taxon>
        <taxon>Bacillati</taxon>
        <taxon>Actinomycetota</taxon>
        <taxon>Actinomycetes</taxon>
        <taxon>Micromonosporales</taxon>
        <taxon>Micromonosporaceae</taxon>
        <taxon>Paractinoplanes</taxon>
    </lineage>
</organism>
<dbReference type="InterPro" id="IPR003661">
    <property type="entry name" value="HisK_dim/P_dom"/>
</dbReference>
<proteinExistence type="predicted"/>
<dbReference type="NCBIfam" id="TIGR00229">
    <property type="entry name" value="sensory_box"/>
    <property type="match status" value="4"/>
</dbReference>
<comment type="caution">
    <text evidence="12">The sequence shown here is derived from an EMBL/GenBank/DDBJ whole genome shotgun (WGS) entry which is preliminary data.</text>
</comment>
<dbReference type="CDD" id="cd00075">
    <property type="entry name" value="HATPase"/>
    <property type="match status" value="1"/>
</dbReference>
<gene>
    <name evidence="12" type="ORF">Ate02nite_73610</name>
</gene>
<evidence type="ECO:0000256" key="5">
    <source>
        <dbReference type="ARBA" id="ARBA00022679"/>
    </source>
</evidence>
<evidence type="ECO:0000256" key="6">
    <source>
        <dbReference type="ARBA" id="ARBA00022777"/>
    </source>
</evidence>
<dbReference type="Gene3D" id="3.30.565.10">
    <property type="entry name" value="Histidine kinase-like ATPase, C-terminal domain"/>
    <property type="match status" value="1"/>
</dbReference>
<comment type="subcellular location">
    <subcellularLocation>
        <location evidence="2">Cell membrane</location>
    </subcellularLocation>
</comment>
<comment type="catalytic activity">
    <reaction evidence="1">
        <text>ATP + protein L-histidine = ADP + protein N-phospho-L-histidine.</text>
        <dbReference type="EC" id="2.7.13.3"/>
    </reaction>
</comment>
<feature type="domain" description="PAS" evidence="10">
    <location>
        <begin position="740"/>
        <end position="798"/>
    </location>
</feature>
<dbReference type="InterPro" id="IPR036097">
    <property type="entry name" value="HisK_dim/P_sf"/>
</dbReference>
<dbReference type="InterPro" id="IPR035965">
    <property type="entry name" value="PAS-like_dom_sf"/>
</dbReference>
<protein>
    <recommendedName>
        <fullName evidence="3">histidine kinase</fullName>
        <ecNumber evidence="3">2.7.13.3</ecNumber>
    </recommendedName>
</protein>
<keyword evidence="8" id="KW-0175">Coiled coil</keyword>
<dbReference type="PROSITE" id="PS50112">
    <property type="entry name" value="PAS"/>
    <property type="match status" value="4"/>
</dbReference>
<dbReference type="InterPro" id="IPR003018">
    <property type="entry name" value="GAF"/>
</dbReference>
<dbReference type="Gene3D" id="3.30.450.20">
    <property type="entry name" value="PAS domain"/>
    <property type="match status" value="6"/>
</dbReference>
<evidence type="ECO:0000313" key="12">
    <source>
        <dbReference type="EMBL" id="GIF24631.1"/>
    </source>
</evidence>
<dbReference type="Pfam" id="PF13188">
    <property type="entry name" value="PAS_8"/>
    <property type="match status" value="2"/>
</dbReference>
<dbReference type="InterPro" id="IPR013767">
    <property type="entry name" value="PAS_fold"/>
</dbReference>
<dbReference type="CDD" id="cd00130">
    <property type="entry name" value="PAS"/>
    <property type="match status" value="6"/>
</dbReference>
<dbReference type="SMART" id="SM00065">
    <property type="entry name" value="GAF"/>
    <property type="match status" value="2"/>
</dbReference>
<reference evidence="12" key="1">
    <citation type="submission" date="2021-01" db="EMBL/GenBank/DDBJ databases">
        <title>Whole genome shotgun sequence of Actinoplanes tereljensis NBRC 105297.</title>
        <authorList>
            <person name="Komaki H."/>
            <person name="Tamura T."/>
        </authorList>
    </citation>
    <scope>NUCLEOTIDE SEQUENCE</scope>
    <source>
        <strain evidence="12">NBRC 105297</strain>
    </source>
</reference>
<dbReference type="SUPFAM" id="SSF55781">
    <property type="entry name" value="GAF domain-like"/>
    <property type="match status" value="2"/>
</dbReference>
<dbReference type="Gene3D" id="3.30.450.40">
    <property type="match status" value="2"/>
</dbReference>
<dbReference type="InterPro" id="IPR005467">
    <property type="entry name" value="His_kinase_dom"/>
</dbReference>
<feature type="domain" description="PAC" evidence="11">
    <location>
        <begin position="395"/>
        <end position="446"/>
    </location>
</feature>
<name>A0A919NT00_9ACTN</name>
<dbReference type="Pfam" id="PF08448">
    <property type="entry name" value="PAS_4"/>
    <property type="match status" value="2"/>
</dbReference>
<dbReference type="SMART" id="SM00086">
    <property type="entry name" value="PAC"/>
    <property type="match status" value="4"/>
</dbReference>
<dbReference type="Pfam" id="PF13426">
    <property type="entry name" value="PAS_9"/>
    <property type="match status" value="1"/>
</dbReference>
<dbReference type="RefSeq" id="WP_203812480.1">
    <property type="nucleotide sequence ID" value="NZ_BOMY01000046.1"/>
</dbReference>
<dbReference type="GO" id="GO:0006355">
    <property type="term" value="P:regulation of DNA-templated transcription"/>
    <property type="evidence" value="ECO:0007669"/>
    <property type="project" value="InterPro"/>
</dbReference>
<dbReference type="InterPro" id="IPR000700">
    <property type="entry name" value="PAS-assoc_C"/>
</dbReference>
<dbReference type="Gene3D" id="1.10.287.130">
    <property type="match status" value="1"/>
</dbReference>
<dbReference type="SMART" id="SM00091">
    <property type="entry name" value="PAS"/>
    <property type="match status" value="6"/>
</dbReference>
<evidence type="ECO:0000259" key="10">
    <source>
        <dbReference type="PROSITE" id="PS50112"/>
    </source>
</evidence>
<dbReference type="InterPro" id="IPR004358">
    <property type="entry name" value="Sig_transdc_His_kin-like_C"/>
</dbReference>
<dbReference type="SUPFAM" id="SSF47384">
    <property type="entry name" value="Homodimeric domain of signal transducing histidine kinase"/>
    <property type="match status" value="1"/>
</dbReference>
<dbReference type="SUPFAM" id="SSF55785">
    <property type="entry name" value="PYP-like sensor domain (PAS domain)"/>
    <property type="match status" value="6"/>
</dbReference>
<evidence type="ECO:0000256" key="8">
    <source>
        <dbReference type="SAM" id="Coils"/>
    </source>
</evidence>
<evidence type="ECO:0000256" key="4">
    <source>
        <dbReference type="ARBA" id="ARBA00022553"/>
    </source>
</evidence>
<dbReference type="Pfam" id="PF00512">
    <property type="entry name" value="HisKA"/>
    <property type="match status" value="1"/>
</dbReference>
<dbReference type="PROSITE" id="PS50113">
    <property type="entry name" value="PAC"/>
    <property type="match status" value="3"/>
</dbReference>
<dbReference type="SUPFAM" id="SSF55874">
    <property type="entry name" value="ATPase domain of HSP90 chaperone/DNA topoisomerase II/histidine kinase"/>
    <property type="match status" value="1"/>
</dbReference>
<keyword evidence="6" id="KW-0418">Kinase</keyword>
<dbReference type="InterPro" id="IPR001610">
    <property type="entry name" value="PAC"/>
</dbReference>